<sequence length="198" mass="23059">MGHGCRAAMYLDSTEPNKGKCFVSEDDHINHHECVKIRDKVYEEIQTRITELHNLGLKPELIVRYLIKDAFSTQPTIRNVVECFEQHTQIPEDENQVFVGYFEYEAIEDQQIRVKIHALRRYKQSIKITCFNVCSVQISPTILIADSADEIANEQRLTLKNAFKFFQKKNALKSSHSKIKQFIKTRLGLVEFLKDNLI</sequence>
<proteinExistence type="predicted"/>
<accession>A0A3M7RRD8</accession>
<reference evidence="1 2" key="1">
    <citation type="journal article" date="2018" name="Sci. Rep.">
        <title>Genomic signatures of local adaptation to the degree of environmental predictability in rotifers.</title>
        <authorList>
            <person name="Franch-Gras L."/>
            <person name="Hahn C."/>
            <person name="Garcia-Roger E.M."/>
            <person name="Carmona M.J."/>
            <person name="Serra M."/>
            <person name="Gomez A."/>
        </authorList>
    </citation>
    <scope>NUCLEOTIDE SEQUENCE [LARGE SCALE GENOMIC DNA]</scope>
    <source>
        <strain evidence="1">HYR1</strain>
    </source>
</reference>
<comment type="caution">
    <text evidence="1">The sequence shown here is derived from an EMBL/GenBank/DDBJ whole genome shotgun (WGS) entry which is preliminary data.</text>
</comment>
<keyword evidence="2" id="KW-1185">Reference proteome</keyword>
<organism evidence="1 2">
    <name type="scientific">Brachionus plicatilis</name>
    <name type="common">Marine rotifer</name>
    <name type="synonym">Brachionus muelleri</name>
    <dbReference type="NCBI Taxonomy" id="10195"/>
    <lineage>
        <taxon>Eukaryota</taxon>
        <taxon>Metazoa</taxon>
        <taxon>Spiralia</taxon>
        <taxon>Gnathifera</taxon>
        <taxon>Rotifera</taxon>
        <taxon>Eurotatoria</taxon>
        <taxon>Monogononta</taxon>
        <taxon>Pseudotrocha</taxon>
        <taxon>Ploima</taxon>
        <taxon>Brachionidae</taxon>
        <taxon>Brachionus</taxon>
    </lineage>
</organism>
<gene>
    <name evidence="1" type="ORF">BpHYR1_004757</name>
</gene>
<name>A0A3M7RRD8_BRAPC</name>
<dbReference type="AlphaFoldDB" id="A0A3M7RRD8"/>
<evidence type="ECO:0000313" key="2">
    <source>
        <dbReference type="Proteomes" id="UP000276133"/>
    </source>
</evidence>
<dbReference type="EMBL" id="REGN01002803">
    <property type="protein sequence ID" value="RNA26101.1"/>
    <property type="molecule type" value="Genomic_DNA"/>
</dbReference>
<protein>
    <submittedName>
        <fullName evidence="1">Uncharacterized protein</fullName>
    </submittedName>
</protein>
<dbReference type="Proteomes" id="UP000276133">
    <property type="component" value="Unassembled WGS sequence"/>
</dbReference>
<evidence type="ECO:0000313" key="1">
    <source>
        <dbReference type="EMBL" id="RNA26101.1"/>
    </source>
</evidence>